<dbReference type="RefSeq" id="XP_008077494.1">
    <property type="nucleotide sequence ID" value="XM_008079303.1"/>
</dbReference>
<dbReference type="SUPFAM" id="SSF51316">
    <property type="entry name" value="Mss4-like"/>
    <property type="match status" value="1"/>
</dbReference>
<dbReference type="PROSITE" id="PS51891">
    <property type="entry name" value="CENP_V_GFA"/>
    <property type="match status" value="1"/>
</dbReference>
<dbReference type="eggNOG" id="ENOG502SPQT">
    <property type="taxonomic scope" value="Eukaryota"/>
</dbReference>
<feature type="compositionally biased region" description="Basic and acidic residues" evidence="4">
    <location>
        <begin position="220"/>
        <end position="233"/>
    </location>
</feature>
<feature type="domain" description="CENP-V/GFA" evidence="5">
    <location>
        <begin position="7"/>
        <end position="138"/>
    </location>
</feature>
<accession>S3DCG6</accession>
<dbReference type="OrthoDB" id="3907216at2759"/>
<feature type="region of interest" description="Disordered" evidence="4">
    <location>
        <begin position="207"/>
        <end position="233"/>
    </location>
</feature>
<organism evidence="6 7">
    <name type="scientific">Glarea lozoyensis (strain ATCC 20868 / MF5171)</name>
    <dbReference type="NCBI Taxonomy" id="1116229"/>
    <lineage>
        <taxon>Eukaryota</taxon>
        <taxon>Fungi</taxon>
        <taxon>Dikarya</taxon>
        <taxon>Ascomycota</taxon>
        <taxon>Pezizomycotina</taxon>
        <taxon>Leotiomycetes</taxon>
        <taxon>Helotiales</taxon>
        <taxon>Helotiaceae</taxon>
        <taxon>Glarea</taxon>
    </lineage>
</organism>
<dbReference type="Gene3D" id="2.170.150.70">
    <property type="match status" value="1"/>
</dbReference>
<evidence type="ECO:0000313" key="6">
    <source>
        <dbReference type="EMBL" id="EPE35415.1"/>
    </source>
</evidence>
<dbReference type="KEGG" id="glz:GLAREA_11114"/>
<name>S3DCG6_GLAL2</name>
<dbReference type="InterPro" id="IPR006913">
    <property type="entry name" value="CENP-V/GFA"/>
</dbReference>
<dbReference type="InterPro" id="IPR011057">
    <property type="entry name" value="Mss4-like_sf"/>
</dbReference>
<keyword evidence="3" id="KW-0862">Zinc</keyword>
<dbReference type="GO" id="GO:0016846">
    <property type="term" value="F:carbon-sulfur lyase activity"/>
    <property type="evidence" value="ECO:0007669"/>
    <property type="project" value="InterPro"/>
</dbReference>
<evidence type="ECO:0000256" key="1">
    <source>
        <dbReference type="ARBA" id="ARBA00005495"/>
    </source>
</evidence>
<keyword evidence="2" id="KW-0479">Metal-binding</keyword>
<keyword evidence="7" id="KW-1185">Reference proteome</keyword>
<dbReference type="EMBL" id="KE145354">
    <property type="protein sequence ID" value="EPE35415.1"/>
    <property type="molecule type" value="Genomic_DNA"/>
</dbReference>
<dbReference type="STRING" id="1116229.S3DCG6"/>
<proteinExistence type="inferred from homology"/>
<evidence type="ECO:0000313" key="7">
    <source>
        <dbReference type="Proteomes" id="UP000016922"/>
    </source>
</evidence>
<protein>
    <submittedName>
        <fullName evidence="6">Mss4-like protein</fullName>
    </submittedName>
</protein>
<dbReference type="HOGENOM" id="CLU_098340_0_0_1"/>
<evidence type="ECO:0000256" key="3">
    <source>
        <dbReference type="ARBA" id="ARBA00022833"/>
    </source>
</evidence>
<evidence type="ECO:0000256" key="2">
    <source>
        <dbReference type="ARBA" id="ARBA00022723"/>
    </source>
</evidence>
<dbReference type="GeneID" id="19470156"/>
<comment type="similarity">
    <text evidence="1">Belongs to the Gfa family.</text>
</comment>
<reference evidence="6 7" key="1">
    <citation type="journal article" date="2013" name="BMC Genomics">
        <title>Genomics-driven discovery of the pneumocandin biosynthetic gene cluster in the fungus Glarea lozoyensis.</title>
        <authorList>
            <person name="Chen L."/>
            <person name="Yue Q."/>
            <person name="Zhang X."/>
            <person name="Xiang M."/>
            <person name="Wang C."/>
            <person name="Li S."/>
            <person name="Che Y."/>
            <person name="Ortiz-Lopez F.J."/>
            <person name="Bills G.F."/>
            <person name="Liu X."/>
            <person name="An Z."/>
        </authorList>
    </citation>
    <scope>NUCLEOTIDE SEQUENCE [LARGE SCALE GENOMIC DNA]</scope>
    <source>
        <strain evidence="7">ATCC 20868 / MF5171</strain>
    </source>
</reference>
<dbReference type="AlphaFoldDB" id="S3DCG6"/>
<evidence type="ECO:0000259" key="5">
    <source>
        <dbReference type="PROSITE" id="PS51891"/>
    </source>
</evidence>
<dbReference type="OMA" id="PWFEEMI"/>
<sequence length="233" mass="25771">MASHRCLSGGCSCGRNKYTVTVPHDASQTAQVFFDSSSTNRRSQATPLSAWLRIPLSWYQSSTFAFFSDESHSSIRRSYTAPDEQNAKRAFCGFCGTPLSYWAESPLTDEADYISVTLGSLSSADLRDLEEMGLLPAEALSDAESERVQIMNAANLGQKGVEEYSTELPWFETLVKGSKLGKMRTGRRKSGGDGKWTVEWEVVEWTAEDEESGVSPAKRKAGELDEGVERMEH</sequence>
<evidence type="ECO:0000256" key="4">
    <source>
        <dbReference type="SAM" id="MobiDB-lite"/>
    </source>
</evidence>
<gene>
    <name evidence="6" type="ORF">GLAREA_11114</name>
</gene>
<dbReference type="GO" id="GO:0046872">
    <property type="term" value="F:metal ion binding"/>
    <property type="evidence" value="ECO:0007669"/>
    <property type="project" value="UniProtKB-KW"/>
</dbReference>
<dbReference type="Proteomes" id="UP000016922">
    <property type="component" value="Unassembled WGS sequence"/>
</dbReference>